<keyword evidence="2" id="KW-0813">Transport</keyword>
<evidence type="ECO:0000313" key="10">
    <source>
        <dbReference type="Proteomes" id="UP000562984"/>
    </source>
</evidence>
<name>A0A849A5Q1_9ACTN</name>
<evidence type="ECO:0000256" key="7">
    <source>
        <dbReference type="SAM" id="MobiDB-lite"/>
    </source>
</evidence>
<evidence type="ECO:0000256" key="3">
    <source>
        <dbReference type="ARBA" id="ARBA00022475"/>
    </source>
</evidence>
<feature type="transmembrane region" description="Helical" evidence="8">
    <location>
        <begin position="209"/>
        <end position="237"/>
    </location>
</feature>
<feature type="transmembrane region" description="Helical" evidence="8">
    <location>
        <begin position="181"/>
        <end position="203"/>
    </location>
</feature>
<feature type="compositionally biased region" description="Low complexity" evidence="7">
    <location>
        <begin position="16"/>
        <end position="51"/>
    </location>
</feature>
<dbReference type="InterPro" id="IPR036259">
    <property type="entry name" value="MFS_trans_sf"/>
</dbReference>
<gene>
    <name evidence="9" type="ORF">HKD39_11435</name>
</gene>
<dbReference type="AlphaFoldDB" id="A0A849A5Q1"/>
<feature type="transmembrane region" description="Helical" evidence="8">
    <location>
        <begin position="451"/>
        <end position="473"/>
    </location>
</feature>
<keyword evidence="4 8" id="KW-0812">Transmembrane</keyword>
<feature type="transmembrane region" description="Helical" evidence="8">
    <location>
        <begin position="485"/>
        <end position="503"/>
    </location>
</feature>
<evidence type="ECO:0000256" key="1">
    <source>
        <dbReference type="ARBA" id="ARBA00004651"/>
    </source>
</evidence>
<dbReference type="Proteomes" id="UP000562984">
    <property type="component" value="Unassembled WGS sequence"/>
</dbReference>
<evidence type="ECO:0000256" key="2">
    <source>
        <dbReference type="ARBA" id="ARBA00022448"/>
    </source>
</evidence>
<accession>A0A849A5Q1</accession>
<feature type="transmembrane region" description="Helical" evidence="8">
    <location>
        <begin position="393"/>
        <end position="411"/>
    </location>
</feature>
<dbReference type="CDD" id="cd06173">
    <property type="entry name" value="MFS_MefA_like"/>
    <property type="match status" value="1"/>
</dbReference>
<feature type="compositionally biased region" description="Basic and acidic residues" evidence="7">
    <location>
        <begin position="515"/>
        <end position="528"/>
    </location>
</feature>
<dbReference type="InterPro" id="IPR010290">
    <property type="entry name" value="TM_effector"/>
</dbReference>
<dbReference type="EMBL" id="JABEND010000006">
    <property type="protein sequence ID" value="NNG36314.1"/>
    <property type="molecule type" value="Genomic_DNA"/>
</dbReference>
<feature type="region of interest" description="Disordered" evidence="7">
    <location>
        <begin position="507"/>
        <end position="528"/>
    </location>
</feature>
<feature type="transmembrane region" description="Helical" evidence="8">
    <location>
        <begin position="149"/>
        <end position="169"/>
    </location>
</feature>
<dbReference type="PANTHER" id="PTHR23513:SF6">
    <property type="entry name" value="MAJOR FACILITATOR SUPERFAMILY ASSOCIATED DOMAIN-CONTAINING PROTEIN"/>
    <property type="match status" value="1"/>
</dbReference>
<feature type="compositionally biased region" description="Basic and acidic residues" evidence="7">
    <location>
        <begin position="54"/>
        <end position="65"/>
    </location>
</feature>
<organism evidence="9 10">
    <name type="scientific">Nakamurella aerolata</name>
    <dbReference type="NCBI Taxonomy" id="1656892"/>
    <lineage>
        <taxon>Bacteria</taxon>
        <taxon>Bacillati</taxon>
        <taxon>Actinomycetota</taxon>
        <taxon>Actinomycetes</taxon>
        <taxon>Nakamurellales</taxon>
        <taxon>Nakamurellaceae</taxon>
        <taxon>Nakamurella</taxon>
    </lineage>
</organism>
<comment type="subcellular location">
    <subcellularLocation>
        <location evidence="1">Cell membrane</location>
        <topology evidence="1">Multi-pass membrane protein</topology>
    </subcellularLocation>
</comment>
<keyword evidence="10" id="KW-1185">Reference proteome</keyword>
<feature type="transmembrane region" description="Helical" evidence="8">
    <location>
        <begin position="417"/>
        <end position="439"/>
    </location>
</feature>
<keyword evidence="3" id="KW-1003">Cell membrane</keyword>
<keyword evidence="6 8" id="KW-0472">Membrane</keyword>
<feature type="region of interest" description="Disordered" evidence="7">
    <location>
        <begin position="1"/>
        <end position="110"/>
    </location>
</feature>
<dbReference type="Pfam" id="PF05977">
    <property type="entry name" value="MFS_3"/>
    <property type="match status" value="1"/>
</dbReference>
<comment type="caution">
    <text evidence="9">The sequence shown here is derived from an EMBL/GenBank/DDBJ whole genome shotgun (WGS) entry which is preliminary data.</text>
</comment>
<feature type="transmembrane region" description="Helical" evidence="8">
    <location>
        <begin position="363"/>
        <end position="381"/>
    </location>
</feature>
<dbReference type="RefSeq" id="WP_171200018.1">
    <property type="nucleotide sequence ID" value="NZ_JABEND010000006.1"/>
</dbReference>
<dbReference type="GO" id="GO:0005886">
    <property type="term" value="C:plasma membrane"/>
    <property type="evidence" value="ECO:0007669"/>
    <property type="project" value="UniProtKB-SubCell"/>
</dbReference>
<evidence type="ECO:0000256" key="8">
    <source>
        <dbReference type="SAM" id="Phobius"/>
    </source>
</evidence>
<evidence type="ECO:0000256" key="5">
    <source>
        <dbReference type="ARBA" id="ARBA00022989"/>
    </source>
</evidence>
<sequence length="528" mass="55288">MAAHRGQADDAGSGRGSSSDSTFSDSNPSDLKPSGSHSSVSKPSGSNSSASKQDSTDQQRIEREAGSVAASVTGGDPTAVADAESVAAGENAADQAADKPGTSPDASSVRGDSDFHKLWWANSISMFGSAFANGAVMLVAILLVNAADWQVAMMMAISALVAGVFGLPLGRWVEYRRKRPVLIGADLVQFAAWASIPIIGLLTDVTLTQLIVVASIAAVATVAFQSAAGAHTVALVGRQRMADASGRLESATWISRGIGPPLGGAAISLIGPLATVAVDAVSYLASLLFIPRIRRPEPPPPKPAAERPSLWTESVAGFQHIWRHPQLRSLLLNTMLFGGAITMLAPLLTLMMLRDVGLAPWQYGLEAGVACLGPLAGSMLAKRALERFGIIEVLVWFGIARIVTLVLLPLSPHGWAGFAWIAMCEGIAMFFFALTNPAMATYRAQQTPDHLLARVAAAWAVALRVTFPLFIAAGSLLTVVMSPRHALWVTAGVLVLSVIFLPYSGLTSRQSPDAAADRAESTDPARSP</sequence>
<dbReference type="PANTHER" id="PTHR23513">
    <property type="entry name" value="INTEGRAL MEMBRANE EFFLUX PROTEIN-RELATED"/>
    <property type="match status" value="1"/>
</dbReference>
<evidence type="ECO:0000313" key="9">
    <source>
        <dbReference type="EMBL" id="NNG36314.1"/>
    </source>
</evidence>
<reference evidence="9 10" key="1">
    <citation type="submission" date="2020-05" db="EMBL/GenBank/DDBJ databases">
        <title>Nakamurella sp. DB0629 isolated from air conditioner.</title>
        <authorList>
            <person name="Kim D.H."/>
            <person name="Kim D.-U."/>
        </authorList>
    </citation>
    <scope>NUCLEOTIDE SEQUENCE [LARGE SCALE GENOMIC DNA]</scope>
    <source>
        <strain evidence="9 10">DB0629</strain>
    </source>
</reference>
<protein>
    <submittedName>
        <fullName evidence="9">MFS transporter</fullName>
    </submittedName>
</protein>
<evidence type="ECO:0000256" key="4">
    <source>
        <dbReference type="ARBA" id="ARBA00022692"/>
    </source>
</evidence>
<evidence type="ECO:0000256" key="6">
    <source>
        <dbReference type="ARBA" id="ARBA00023136"/>
    </source>
</evidence>
<proteinExistence type="predicted"/>
<feature type="transmembrane region" description="Helical" evidence="8">
    <location>
        <begin position="118"/>
        <end position="143"/>
    </location>
</feature>
<dbReference type="Gene3D" id="1.20.1250.20">
    <property type="entry name" value="MFS general substrate transporter like domains"/>
    <property type="match status" value="1"/>
</dbReference>
<keyword evidence="5 8" id="KW-1133">Transmembrane helix</keyword>
<feature type="transmembrane region" description="Helical" evidence="8">
    <location>
        <begin position="330"/>
        <end position="351"/>
    </location>
</feature>
<dbReference type="SUPFAM" id="SSF103473">
    <property type="entry name" value="MFS general substrate transporter"/>
    <property type="match status" value="1"/>
</dbReference>